<dbReference type="AlphaFoldDB" id="A0A495V3Z4"/>
<dbReference type="OrthoDB" id="9757917at2"/>
<sequence length="1114" mass="123348">MAITNYERVGKSLTLLKAGLGPFVERELKAKYGEGWAFEAKDILADTRLSDGKSDPTGDVAAMLVIMDRKWGEVFRHILGKAERSLVNEIISVRNRWAHQELFSGDDAYRALDSVERLLSAVSAPEAEDVDKMKMELLRVRFDEQARGEKRKSAGIAIESGASGNLKPWREVVMPHEDVASGRYQQAEFAADLWQVHLGEGTPEYRDPEEFFRRTYLTESLRAMLIGALRRLIVGDGDPVIQLQTNFGGGKTHAMLALYHLVSGILGAGLAGVDALMAAAGIDRLPTARRVVLVGNKISPGNPSVKPDGTVVRTLWGELAWQLGGPEAYARVAADDANATSPGDMLRELFNDYGPCLILIDEWVAYARQLHDQSDLPAGGFETQFSFAQVLTESAKLARNCLLVISLPASDTSGTAHSHSDDVEVGGTRGREALDRLRNVVGRLESSWRPATAEEGFEIVRRRLFQPITDPAHFKDRDVTARAFAELYRTQQAEFPPECRETDYEQRLKAAYPIHPEVFDRLYTDWSTLVKFQRTRGVLRLMAAVIHSLWEKGDRNPLILPANVAIDDARVQSELTRYLSDNWVPVIEKDVDGPSSLPLKLDSELPNLGKFSACRRVARAVYMGSAPTTAAAHKGIEDRRVKLGCVMPGESPAVFGDALRRMAAAATYLYQDGPHYWYSTQPTVTKLAEDRAEQFKREPDKVAHELEQRLRKDLTDKGAFTRIHPMPQTSADVPDDLDARLVVLGIGQPYAKTPDSAAEVAAKAILETRGTSPRLYRNTLVFLAADKTRLQDLDEAARKYLAWQSILADRTHLDLTPYQVTQAETQRGVAESTMLARIPETYQWLLVPVQATPQSPVTWEASRLSVPDALAVRVSKKLRSDELYLTSFGATRLKMDLDRIPLWRGDHVEVKQLVEDFARYLYLPRLKDPSVLLHAMTDGVNLLTWVQDGFAFADGYDAEAGRYQGLRAGQMLTLVDSQAPGLLVKPDVAARQMDAERPVAPEPRSVDPNPNGVDEPTVVTPEITTPGGNTLPPAAAKPKRFHGTVLLDATRVGRDAGRIAEEVIAHLDGLVHAKVTVTIEIEAEMPDGAPDQVVRTVTENCRTLKFTSQGFEQE</sequence>
<reference evidence="3 4" key="1">
    <citation type="submission" date="2018-10" db="EMBL/GenBank/DDBJ databases">
        <title>Genomic Encyclopedia of Archaeal and Bacterial Type Strains, Phase II (KMG-II): from individual species to whole genera.</title>
        <authorList>
            <person name="Goeker M."/>
        </authorList>
    </citation>
    <scope>NUCLEOTIDE SEQUENCE [LARGE SCALE GENOMIC DNA]</scope>
    <source>
        <strain evidence="3 4">DSM 235</strain>
    </source>
</reference>
<keyword evidence="4" id="KW-1185">Reference proteome</keyword>
<gene>
    <name evidence="3" type="ORF">BDD21_1499</name>
</gene>
<proteinExistence type="predicted"/>
<feature type="domain" description="Swt1-like HEPN" evidence="2">
    <location>
        <begin position="11"/>
        <end position="123"/>
    </location>
</feature>
<dbReference type="EMBL" id="RBXL01000001">
    <property type="protein sequence ID" value="RKT44126.1"/>
    <property type="molecule type" value="Genomic_DNA"/>
</dbReference>
<dbReference type="InterPro" id="IPR041650">
    <property type="entry name" value="HEPN_Swt1"/>
</dbReference>
<feature type="region of interest" description="Disordered" evidence="1">
    <location>
        <begin position="995"/>
        <end position="1014"/>
    </location>
</feature>
<evidence type="ECO:0000313" key="4">
    <source>
        <dbReference type="Proteomes" id="UP000274556"/>
    </source>
</evidence>
<protein>
    <submittedName>
        <fullName evidence="3">Putative AAA+ superfamily ATPase</fullName>
    </submittedName>
</protein>
<dbReference type="Pfam" id="PF18731">
    <property type="entry name" value="HEPN_Swt1"/>
    <property type="match status" value="1"/>
</dbReference>
<name>A0A495V3Z4_9GAMM</name>
<dbReference type="Proteomes" id="UP000274556">
    <property type="component" value="Unassembled WGS sequence"/>
</dbReference>
<dbReference type="RefSeq" id="WP_120796610.1">
    <property type="nucleotide sequence ID" value="NZ_RBXL01000001.1"/>
</dbReference>
<evidence type="ECO:0000259" key="2">
    <source>
        <dbReference type="Pfam" id="PF18731"/>
    </source>
</evidence>
<accession>A0A495V3Z4</accession>
<dbReference type="Pfam" id="PF04465">
    <property type="entry name" value="DUF499"/>
    <property type="match status" value="1"/>
</dbReference>
<evidence type="ECO:0000313" key="3">
    <source>
        <dbReference type="EMBL" id="RKT44126.1"/>
    </source>
</evidence>
<dbReference type="InterPro" id="IPR007555">
    <property type="entry name" value="DUF499"/>
</dbReference>
<evidence type="ECO:0000256" key="1">
    <source>
        <dbReference type="SAM" id="MobiDB-lite"/>
    </source>
</evidence>
<organism evidence="3 4">
    <name type="scientific">Thiocapsa rosea</name>
    <dbReference type="NCBI Taxonomy" id="69360"/>
    <lineage>
        <taxon>Bacteria</taxon>
        <taxon>Pseudomonadati</taxon>
        <taxon>Pseudomonadota</taxon>
        <taxon>Gammaproteobacteria</taxon>
        <taxon>Chromatiales</taxon>
        <taxon>Chromatiaceae</taxon>
        <taxon>Thiocapsa</taxon>
    </lineage>
</organism>
<comment type="caution">
    <text evidence="3">The sequence shown here is derived from an EMBL/GenBank/DDBJ whole genome shotgun (WGS) entry which is preliminary data.</text>
</comment>